<dbReference type="GO" id="GO:0005525">
    <property type="term" value="F:GTP binding"/>
    <property type="evidence" value="ECO:0007669"/>
    <property type="project" value="UniProtKB-KW"/>
</dbReference>
<dbReference type="Gene3D" id="3.40.50.300">
    <property type="entry name" value="P-loop containing nucleotide triphosphate hydrolases"/>
    <property type="match status" value="1"/>
</dbReference>
<dbReference type="FunFam" id="3.90.1430.10:FF:000001">
    <property type="entry name" value="116 kDa U5 small nuclear ribonucleoprotein component"/>
    <property type="match status" value="1"/>
</dbReference>
<dbReference type="CDD" id="cd16264">
    <property type="entry name" value="snRNP_III"/>
    <property type="match status" value="1"/>
</dbReference>
<dbReference type="GO" id="GO:0003924">
    <property type="term" value="F:GTPase activity"/>
    <property type="evidence" value="ECO:0007669"/>
    <property type="project" value="InterPro"/>
</dbReference>
<keyword evidence="8" id="KW-0539">Nucleus</keyword>
<dbReference type="SMART" id="SM00889">
    <property type="entry name" value="EFG_IV"/>
    <property type="match status" value="1"/>
</dbReference>
<dbReference type="GO" id="GO:0030623">
    <property type="term" value="F:U5 snRNA binding"/>
    <property type="evidence" value="ECO:0007669"/>
    <property type="project" value="TreeGrafter"/>
</dbReference>
<dbReference type="GO" id="GO:0046540">
    <property type="term" value="C:U4/U6 x U5 tri-snRNP complex"/>
    <property type="evidence" value="ECO:0007669"/>
    <property type="project" value="TreeGrafter"/>
</dbReference>
<dbReference type="Pfam" id="PF14492">
    <property type="entry name" value="EFG_III"/>
    <property type="match status" value="1"/>
</dbReference>
<dbReference type="Gene3D" id="3.30.70.870">
    <property type="entry name" value="Elongation Factor G (Translational Gtpase), domain 3"/>
    <property type="match status" value="1"/>
</dbReference>
<dbReference type="InterPro" id="IPR035647">
    <property type="entry name" value="EFG_III/V"/>
</dbReference>
<comment type="caution">
    <text evidence="13">The sequence shown here is derived from an EMBL/GenBank/DDBJ whole genome shotgun (WGS) entry which is preliminary data.</text>
</comment>
<dbReference type="InterPro" id="IPR000640">
    <property type="entry name" value="EFG_V-like"/>
</dbReference>
<dbReference type="FunFam" id="2.40.30.10:FF:000029">
    <property type="entry name" value="116 kDa U5 small nuclear ribonucleoprotein component"/>
    <property type="match status" value="1"/>
</dbReference>
<feature type="domain" description="Tr-type G" evidence="12">
    <location>
        <begin position="127"/>
        <end position="410"/>
    </location>
</feature>
<evidence type="ECO:0000256" key="1">
    <source>
        <dbReference type="ARBA" id="ARBA00004123"/>
    </source>
</evidence>
<dbReference type="Gene3D" id="3.90.1430.10">
    <property type="entry name" value="Yeast translation eEF2 (G' domain)"/>
    <property type="match status" value="1"/>
</dbReference>
<dbReference type="Gene3D" id="3.30.70.240">
    <property type="match status" value="1"/>
</dbReference>
<dbReference type="FunFam" id="3.40.50.300:FF:000574">
    <property type="entry name" value="116 kDa U5 small nuclear ribonucleoprotein component"/>
    <property type="match status" value="1"/>
</dbReference>
<evidence type="ECO:0000256" key="2">
    <source>
        <dbReference type="ARBA" id="ARBA00018774"/>
    </source>
</evidence>
<dbReference type="CDD" id="cd04167">
    <property type="entry name" value="Snu114p"/>
    <property type="match status" value="1"/>
</dbReference>
<comment type="function">
    <text evidence="10">Required for pre-mRNA splicing as component of the spliceosome, including pre-catalytic, catalytic and post-catalytic spliceosomal complexes. Component of the U5 snRNP and the U4/U6-U5 tri-snRNP complex, a building block of the spliceosome. As a component of the minor spliceosome, involved in the splicing of U12-type introns in pre-mRNAs.</text>
</comment>
<protein>
    <recommendedName>
        <fullName evidence="2">116 kDa U5 small nuclear ribonucleoprotein component</fullName>
    </recommendedName>
    <alternativeName>
        <fullName evidence="9">U5 snRNP-specific protein, 116 kDa</fullName>
    </alternativeName>
</protein>
<evidence type="ECO:0000256" key="8">
    <source>
        <dbReference type="ARBA" id="ARBA00023242"/>
    </source>
</evidence>
<dbReference type="Gene3D" id="2.40.30.10">
    <property type="entry name" value="Translation factors"/>
    <property type="match status" value="1"/>
</dbReference>
<dbReference type="InterPro" id="IPR005517">
    <property type="entry name" value="Transl_elong_EFG/EF2_IV"/>
</dbReference>
<evidence type="ECO:0000256" key="6">
    <source>
        <dbReference type="ARBA" id="ARBA00023134"/>
    </source>
</evidence>
<dbReference type="InterPro" id="IPR044121">
    <property type="entry name" value="Snu114_GTP-bd"/>
</dbReference>
<evidence type="ECO:0000256" key="11">
    <source>
        <dbReference type="SAM" id="MobiDB-lite"/>
    </source>
</evidence>
<keyword evidence="14" id="KW-1185">Reference proteome</keyword>
<dbReference type="SUPFAM" id="SSF54211">
    <property type="entry name" value="Ribosomal protein S5 domain 2-like"/>
    <property type="match status" value="1"/>
</dbReference>
<dbReference type="Pfam" id="PF03764">
    <property type="entry name" value="EFG_IV"/>
    <property type="match status" value="1"/>
</dbReference>
<dbReference type="CDD" id="cd04098">
    <property type="entry name" value="eEF2_C_snRNP"/>
    <property type="match status" value="1"/>
</dbReference>
<dbReference type="Gene3D" id="3.30.230.10">
    <property type="match status" value="1"/>
</dbReference>
<feature type="compositionally biased region" description="Acidic residues" evidence="11">
    <location>
        <begin position="17"/>
        <end position="51"/>
    </location>
</feature>
<dbReference type="InterPro" id="IPR041095">
    <property type="entry name" value="EFG_II"/>
</dbReference>
<dbReference type="InterPro" id="IPR027417">
    <property type="entry name" value="P-loop_NTPase"/>
</dbReference>
<reference evidence="13" key="1">
    <citation type="journal article" date="2023" name="G3 (Bethesda)">
        <title>A reference genome for the long-term kleptoplast-retaining sea slug Elysia crispata morphotype clarki.</title>
        <authorList>
            <person name="Eastman K.E."/>
            <person name="Pendleton A.L."/>
            <person name="Shaikh M.A."/>
            <person name="Suttiyut T."/>
            <person name="Ogas R."/>
            <person name="Tomko P."/>
            <person name="Gavelis G."/>
            <person name="Widhalm J.R."/>
            <person name="Wisecaver J.H."/>
        </authorList>
    </citation>
    <scope>NUCLEOTIDE SEQUENCE</scope>
    <source>
        <strain evidence="13">ECLA1</strain>
    </source>
</reference>
<dbReference type="InterPro" id="IPR004161">
    <property type="entry name" value="EFTu-like_2"/>
</dbReference>
<keyword evidence="3" id="KW-0507">mRNA processing</keyword>
<evidence type="ECO:0000256" key="3">
    <source>
        <dbReference type="ARBA" id="ARBA00022664"/>
    </source>
</evidence>
<dbReference type="AlphaFoldDB" id="A0AAE0Z9B5"/>
<organism evidence="13 14">
    <name type="scientific">Elysia crispata</name>
    <name type="common">lettuce slug</name>
    <dbReference type="NCBI Taxonomy" id="231223"/>
    <lineage>
        <taxon>Eukaryota</taxon>
        <taxon>Metazoa</taxon>
        <taxon>Spiralia</taxon>
        <taxon>Lophotrochozoa</taxon>
        <taxon>Mollusca</taxon>
        <taxon>Gastropoda</taxon>
        <taxon>Heterobranchia</taxon>
        <taxon>Euthyneura</taxon>
        <taxon>Panpulmonata</taxon>
        <taxon>Sacoglossa</taxon>
        <taxon>Placobranchoidea</taxon>
        <taxon>Plakobranchidae</taxon>
        <taxon>Elysia</taxon>
    </lineage>
</organism>
<evidence type="ECO:0000256" key="9">
    <source>
        <dbReference type="ARBA" id="ARBA00031432"/>
    </source>
</evidence>
<keyword evidence="4" id="KW-0747">Spliceosome</keyword>
<keyword evidence="7" id="KW-0508">mRNA splicing</keyword>
<dbReference type="SMART" id="SM00838">
    <property type="entry name" value="EFG_C"/>
    <property type="match status" value="1"/>
</dbReference>
<evidence type="ECO:0000313" key="14">
    <source>
        <dbReference type="Proteomes" id="UP001283361"/>
    </source>
</evidence>
<dbReference type="CDD" id="cd01683">
    <property type="entry name" value="EF2_IV_snRNP"/>
    <property type="match status" value="1"/>
</dbReference>
<name>A0AAE0Z9B5_9GAST</name>
<evidence type="ECO:0000313" key="13">
    <source>
        <dbReference type="EMBL" id="KAK3765010.1"/>
    </source>
</evidence>
<dbReference type="InterPro" id="IPR014721">
    <property type="entry name" value="Ribsml_uS5_D2-typ_fold_subgr"/>
</dbReference>
<dbReference type="InterPro" id="IPR031950">
    <property type="entry name" value="EFTUD2_N"/>
</dbReference>
<comment type="subcellular location">
    <subcellularLocation>
        <location evidence="1">Nucleus</location>
    </subcellularLocation>
</comment>
<feature type="region of interest" description="Disordered" evidence="11">
    <location>
        <begin position="1"/>
        <end position="56"/>
    </location>
</feature>
<dbReference type="InterPro" id="IPR009000">
    <property type="entry name" value="Transl_B-barrel_sf"/>
</dbReference>
<dbReference type="GO" id="GO:0000398">
    <property type="term" value="P:mRNA splicing, via spliceosome"/>
    <property type="evidence" value="ECO:0007669"/>
    <property type="project" value="TreeGrafter"/>
</dbReference>
<dbReference type="Proteomes" id="UP001283361">
    <property type="component" value="Unassembled WGS sequence"/>
</dbReference>
<dbReference type="SUPFAM" id="SSF54980">
    <property type="entry name" value="EF-G C-terminal domain-like"/>
    <property type="match status" value="2"/>
</dbReference>
<dbReference type="Pfam" id="PF03144">
    <property type="entry name" value="GTP_EFTU_D2"/>
    <property type="match status" value="1"/>
</dbReference>
<keyword evidence="6" id="KW-0342">GTP-binding</keyword>
<dbReference type="GO" id="GO:0005829">
    <property type="term" value="C:cytosol"/>
    <property type="evidence" value="ECO:0007669"/>
    <property type="project" value="TreeGrafter"/>
</dbReference>
<proteinExistence type="predicted"/>
<dbReference type="FunFam" id="3.30.70.870:FF:000002">
    <property type="entry name" value="Translation elongation factor 2"/>
    <property type="match status" value="1"/>
</dbReference>
<evidence type="ECO:0000256" key="4">
    <source>
        <dbReference type="ARBA" id="ARBA00022728"/>
    </source>
</evidence>
<accession>A0AAE0Z9B5</accession>
<dbReference type="FunFam" id="3.30.230.10:FF:000009">
    <property type="entry name" value="116 kDa U5 small nuclear ribonucleoprotein component"/>
    <property type="match status" value="1"/>
</dbReference>
<dbReference type="PRINTS" id="PR00315">
    <property type="entry name" value="ELONGATNFCT"/>
</dbReference>
<dbReference type="InterPro" id="IPR035655">
    <property type="entry name" value="U5-116kDa_C"/>
</dbReference>
<keyword evidence="5" id="KW-0547">Nucleotide-binding</keyword>
<dbReference type="Pfam" id="PF00009">
    <property type="entry name" value="GTP_EFTU"/>
    <property type="match status" value="1"/>
</dbReference>
<dbReference type="GO" id="GO:0071007">
    <property type="term" value="C:U2-type catalytic step 2 spliceosome"/>
    <property type="evidence" value="ECO:0007669"/>
    <property type="project" value="TreeGrafter"/>
</dbReference>
<dbReference type="PANTHER" id="PTHR42908">
    <property type="entry name" value="TRANSLATION ELONGATION FACTOR-RELATED"/>
    <property type="match status" value="1"/>
</dbReference>
<evidence type="ECO:0000256" key="5">
    <source>
        <dbReference type="ARBA" id="ARBA00022741"/>
    </source>
</evidence>
<dbReference type="Pfam" id="PF00679">
    <property type="entry name" value="EFG_C"/>
    <property type="match status" value="1"/>
</dbReference>
<evidence type="ECO:0000256" key="7">
    <source>
        <dbReference type="ARBA" id="ARBA00023187"/>
    </source>
</evidence>
<evidence type="ECO:0000256" key="10">
    <source>
        <dbReference type="ARBA" id="ARBA00045974"/>
    </source>
</evidence>
<dbReference type="CDD" id="cd04090">
    <property type="entry name" value="EF2_II_snRNP"/>
    <property type="match status" value="1"/>
</dbReference>
<evidence type="ECO:0000259" key="12">
    <source>
        <dbReference type="PROSITE" id="PS51722"/>
    </source>
</evidence>
<dbReference type="EMBL" id="JAWDGP010004362">
    <property type="protein sequence ID" value="KAK3765010.1"/>
    <property type="molecule type" value="Genomic_DNA"/>
</dbReference>
<dbReference type="SUPFAM" id="SSF52540">
    <property type="entry name" value="P-loop containing nucleoside triphosphate hydrolases"/>
    <property type="match status" value="1"/>
</dbReference>
<dbReference type="InterPro" id="IPR020568">
    <property type="entry name" value="Ribosomal_Su5_D2-typ_SF"/>
</dbReference>
<gene>
    <name evidence="13" type="ORF">RRG08_011095</name>
</gene>
<dbReference type="FunFam" id="3.30.70.240:FF:000004">
    <property type="entry name" value="116 kDa U5 small nuclear ribonucleoprotein"/>
    <property type="match status" value="1"/>
</dbReference>
<dbReference type="PANTHER" id="PTHR42908:SF6">
    <property type="entry name" value="116 KDA U5 SMALL NUCLEAR RIBONUCLEOPROTEIN COMPONENT"/>
    <property type="match status" value="1"/>
</dbReference>
<sequence length="973" mass="110273">MDADLYDEFGNYIGPELDSDDDEEGEEEEQDDDDDYDRDDDDDMDQDDAENAGDMQVVLHEDKKYYPTPEEVYGPDVETIVQEEDTQPLTEPIIAPVKKKKFSMVEQDLPTTTYNMEFLADLMDCPNLIRNVTLCGHLHHGKTSFIDCLMEQTHPEIVGDYDSDMRYADILFTEQERGVSIKSTPLTLVLPDTKNKSFLVNIMDAPGHVNFSDEVTAAFRISDGAVIFIDAAEGMMLNSERMIKHAMQERLAVTICINKIDRLMLELKLPPTDAYFKLRQIIDEVNSIISLYAEDDANQLVSPLLGNVCFASSYYRFCFTLKSFAKIYADTYEGINEKEFARRLWGDLYFNSKTRKFTKKPATSSAPRSFVEFILEPLYKIFSQIVGDVDESLPRVCDELGIHLSKEEQKLNIRPLLRLVCRRFFGDFTGFVDMCVEHVPSPVDNAKKKVEHIYTGPSDSDLAEEMSQCEAEGPLMIHTTKLFPTEDGTSFHVFGRVMSGTLYANQEVRILGENYTLQDEEDSRMGQVGRLWIAEARYKIEVNRVSCGNWILIEGVDQPIVKTATIVDVSGHEEVYIFRPLKFNTASVIKIAVEPVNPSELPKMLDGLRKVNKSYPLLTTKVEESGEHVVLGTGELYLDCVMHDLRKMYSEIDIKVADPVVAFCETVVETSSLKCFAETPNKKNKLTMIAEPLEKGLAEDIENEVVQITWPRKKLGEFFQTKYDWDLLAARSIWAFGPDATGPNILVDDTLPSEVDKNLLVTVKDSIVQGFQWATREGPLCDEPIRNVKFKILDATIAQEPIHRGGGQIIPTSRRVAYSAFLMATPRMMEPYLFVQVMAPADCVSAVYTVLAKRRGHVTQDAPVPGSPLYTIKAFLPAIDSFGFETDLRTHTQGQAFCLSVFHHWQIVPGDPLDKTLHIRPLEAQPANYLAREFMIKTRRRKGLSEDVSINKFFDDPMLLELAKQDVMLSYPM</sequence>
<dbReference type="Pfam" id="PF16004">
    <property type="entry name" value="EFTUD2"/>
    <property type="match status" value="1"/>
</dbReference>
<dbReference type="InterPro" id="IPR000795">
    <property type="entry name" value="T_Tr_GTP-bd_dom"/>
</dbReference>
<dbReference type="SUPFAM" id="SSF50447">
    <property type="entry name" value="Translation proteins"/>
    <property type="match status" value="1"/>
</dbReference>
<dbReference type="PROSITE" id="PS51722">
    <property type="entry name" value="G_TR_2"/>
    <property type="match status" value="1"/>
</dbReference>